<dbReference type="InterPro" id="IPR036291">
    <property type="entry name" value="NAD(P)-bd_dom_sf"/>
</dbReference>
<gene>
    <name evidence="6" type="ORF">Ga0074812_11283</name>
</gene>
<comment type="similarity">
    <text evidence="1">Belongs to the HIBADH-related family.</text>
</comment>
<dbReference type="EMBL" id="FAOZ01000012">
    <property type="protein sequence ID" value="CUU57423.1"/>
    <property type="molecule type" value="Genomic_DNA"/>
</dbReference>
<evidence type="ECO:0000256" key="1">
    <source>
        <dbReference type="ARBA" id="ARBA00009080"/>
    </source>
</evidence>
<sequence length="287" mass="29186">MADASIVNGKPADEDRQPAGPVTFVGAGQMGAPMVQRLLGAGVEVTLHARRPEVRESFAALGARTTSSLADAVRGATVVVSCLFNEQQVEEVLLGTDGLVTLLEPGSVLVSHTTIGLKLLARLDEATTARGATLLDAPVSGAPDDILAGRLTILLGGEPAAAARATPALSTYGLVLPTGGMGTASSVKLVNNLLFTVNVQTAAAAAELGRQLGIATDALFEALLHCSSATRAIATMTDVGSLDRYTELGAKYLRKDVAAALATAAEEGADPGVLAYVAHHGPMPLTS</sequence>
<reference evidence="7" key="1">
    <citation type="submission" date="2015-11" db="EMBL/GenBank/DDBJ databases">
        <authorList>
            <person name="Varghese N."/>
        </authorList>
    </citation>
    <scope>NUCLEOTIDE SEQUENCE [LARGE SCALE GENOMIC DNA]</scope>
    <source>
        <strain evidence="7">DSM 45899</strain>
    </source>
</reference>
<dbReference type="PIRSF" id="PIRSF000103">
    <property type="entry name" value="HIBADH"/>
    <property type="match status" value="1"/>
</dbReference>
<feature type="active site" evidence="3">
    <location>
        <position position="188"/>
    </location>
</feature>
<accession>A0A0S4QQL8</accession>
<dbReference type="SUPFAM" id="SSF48179">
    <property type="entry name" value="6-phosphogluconate dehydrogenase C-terminal domain-like"/>
    <property type="match status" value="1"/>
</dbReference>
<dbReference type="SUPFAM" id="SSF51735">
    <property type="entry name" value="NAD(P)-binding Rossmann-fold domains"/>
    <property type="match status" value="1"/>
</dbReference>
<name>A0A0S4QQL8_9ACTN</name>
<feature type="domain" description="6-phosphogluconate dehydrogenase NADP-binding" evidence="5">
    <location>
        <begin position="22"/>
        <end position="173"/>
    </location>
</feature>
<evidence type="ECO:0000256" key="3">
    <source>
        <dbReference type="PIRSR" id="PIRSR000103-1"/>
    </source>
</evidence>
<evidence type="ECO:0000256" key="4">
    <source>
        <dbReference type="SAM" id="MobiDB-lite"/>
    </source>
</evidence>
<protein>
    <submittedName>
        <fullName evidence="6">3-hydroxyisobutyrate dehydrogenase</fullName>
    </submittedName>
</protein>
<keyword evidence="2" id="KW-0560">Oxidoreductase</keyword>
<feature type="region of interest" description="Disordered" evidence="4">
    <location>
        <begin position="1"/>
        <end position="20"/>
    </location>
</feature>
<proteinExistence type="inferred from homology"/>
<dbReference type="AlphaFoldDB" id="A0A0S4QQL8"/>
<evidence type="ECO:0000313" key="7">
    <source>
        <dbReference type="Proteomes" id="UP000198802"/>
    </source>
</evidence>
<dbReference type="GO" id="GO:0051287">
    <property type="term" value="F:NAD binding"/>
    <property type="evidence" value="ECO:0007669"/>
    <property type="project" value="InterPro"/>
</dbReference>
<dbReference type="InterPro" id="IPR015815">
    <property type="entry name" value="HIBADH-related"/>
</dbReference>
<keyword evidence="7" id="KW-1185">Reference proteome</keyword>
<dbReference type="PANTHER" id="PTHR43060">
    <property type="entry name" value="3-HYDROXYISOBUTYRATE DEHYDROGENASE-LIKE 1, MITOCHONDRIAL-RELATED"/>
    <property type="match status" value="1"/>
</dbReference>
<dbReference type="Gene3D" id="1.10.1040.10">
    <property type="entry name" value="N-(1-d-carboxylethyl)-l-norvaline Dehydrogenase, domain 2"/>
    <property type="match status" value="1"/>
</dbReference>
<dbReference type="GO" id="GO:0016491">
    <property type="term" value="F:oxidoreductase activity"/>
    <property type="evidence" value="ECO:0007669"/>
    <property type="project" value="UniProtKB-KW"/>
</dbReference>
<dbReference type="InterPro" id="IPR006115">
    <property type="entry name" value="6PGDH_NADP-bd"/>
</dbReference>
<dbReference type="PANTHER" id="PTHR43060:SF15">
    <property type="entry name" value="3-HYDROXYISOBUTYRATE DEHYDROGENASE-LIKE 1, MITOCHONDRIAL-RELATED"/>
    <property type="match status" value="1"/>
</dbReference>
<dbReference type="Proteomes" id="UP000198802">
    <property type="component" value="Unassembled WGS sequence"/>
</dbReference>
<dbReference type="Pfam" id="PF03446">
    <property type="entry name" value="NAD_binding_2"/>
    <property type="match status" value="1"/>
</dbReference>
<evidence type="ECO:0000259" key="5">
    <source>
        <dbReference type="Pfam" id="PF03446"/>
    </source>
</evidence>
<organism evidence="6 7">
    <name type="scientific">Parafrankia irregularis</name>
    <dbReference type="NCBI Taxonomy" id="795642"/>
    <lineage>
        <taxon>Bacteria</taxon>
        <taxon>Bacillati</taxon>
        <taxon>Actinomycetota</taxon>
        <taxon>Actinomycetes</taxon>
        <taxon>Frankiales</taxon>
        <taxon>Frankiaceae</taxon>
        <taxon>Parafrankia</taxon>
    </lineage>
</organism>
<evidence type="ECO:0000313" key="6">
    <source>
        <dbReference type="EMBL" id="CUU57423.1"/>
    </source>
</evidence>
<dbReference type="InterPro" id="IPR008927">
    <property type="entry name" value="6-PGluconate_DH-like_C_sf"/>
</dbReference>
<dbReference type="GO" id="GO:0050661">
    <property type="term" value="F:NADP binding"/>
    <property type="evidence" value="ECO:0007669"/>
    <property type="project" value="InterPro"/>
</dbReference>
<evidence type="ECO:0000256" key="2">
    <source>
        <dbReference type="ARBA" id="ARBA00023002"/>
    </source>
</evidence>
<dbReference type="InterPro" id="IPR013328">
    <property type="entry name" value="6PGD_dom2"/>
</dbReference>
<dbReference type="Gene3D" id="3.40.50.720">
    <property type="entry name" value="NAD(P)-binding Rossmann-like Domain"/>
    <property type="match status" value="1"/>
</dbReference>